<protein>
    <recommendedName>
        <fullName evidence="10">Subtilisin inhibitor domain-containing protein</fullName>
    </recommendedName>
</protein>
<sequence>MRAIKILALTGAFMMAATAPALAEQRPRSSLKVAVTVADTTKVVRLTCDRDGGNHPTPRAACRLLRAVKGKPARLEVKKDPICTKEFRPHRVEIWGAWRGKPVRFTKTYSNACLMTAAGGAVYFTL</sequence>
<feature type="signal peptide" evidence="9">
    <location>
        <begin position="1"/>
        <end position="23"/>
    </location>
</feature>
<reference evidence="11 12" key="1">
    <citation type="submission" date="2020-10" db="EMBL/GenBank/DDBJ databases">
        <title>Sequencing the genomes of 1000 actinobacteria strains.</title>
        <authorList>
            <person name="Klenk H.-P."/>
        </authorList>
    </citation>
    <scope>NUCLEOTIDE SEQUENCE [LARGE SCALE GENOMIC DNA]</scope>
    <source>
        <strain evidence="11 12">DSM 43748</strain>
    </source>
</reference>
<evidence type="ECO:0000256" key="6">
    <source>
        <dbReference type="ARBA" id="ARBA00022900"/>
    </source>
</evidence>
<dbReference type="EMBL" id="JADBEF010000001">
    <property type="protein sequence ID" value="MBE1558342.1"/>
    <property type="molecule type" value="Genomic_DNA"/>
</dbReference>
<dbReference type="PRINTS" id="PR00294">
    <property type="entry name" value="SSBTLNINHBTR"/>
</dbReference>
<name>A0ABR9K9S9_9ACTN</name>
<feature type="domain" description="Subtilisin inhibitor" evidence="10">
    <location>
        <begin position="36"/>
        <end position="111"/>
    </location>
</feature>
<evidence type="ECO:0000256" key="8">
    <source>
        <dbReference type="RuleBase" id="RU003471"/>
    </source>
</evidence>
<dbReference type="Gene3D" id="3.30.350.10">
    <property type="entry name" value="Subtilisin inhibitor-like"/>
    <property type="match status" value="1"/>
</dbReference>
<dbReference type="Pfam" id="PF00720">
    <property type="entry name" value="SSI"/>
    <property type="match status" value="1"/>
</dbReference>
<evidence type="ECO:0000256" key="5">
    <source>
        <dbReference type="ARBA" id="ARBA00022690"/>
    </source>
</evidence>
<organism evidence="11 12">
    <name type="scientific">Nonomuraea africana</name>
    <dbReference type="NCBI Taxonomy" id="46171"/>
    <lineage>
        <taxon>Bacteria</taxon>
        <taxon>Bacillati</taxon>
        <taxon>Actinomycetota</taxon>
        <taxon>Actinomycetes</taxon>
        <taxon>Streptosporangiales</taxon>
        <taxon>Streptosporangiaceae</taxon>
        <taxon>Nonomuraea</taxon>
    </lineage>
</organism>
<evidence type="ECO:0000256" key="4">
    <source>
        <dbReference type="ARBA" id="ARBA00022525"/>
    </source>
</evidence>
<evidence type="ECO:0000256" key="2">
    <source>
        <dbReference type="ARBA" id="ARBA00010472"/>
    </source>
</evidence>
<dbReference type="SUPFAM" id="SSF55399">
    <property type="entry name" value="Subtilisin inhibitor"/>
    <property type="match status" value="1"/>
</dbReference>
<evidence type="ECO:0000313" key="12">
    <source>
        <dbReference type="Proteomes" id="UP000661607"/>
    </source>
</evidence>
<feature type="chain" id="PRO_5047524777" description="Subtilisin inhibitor domain-containing protein" evidence="9">
    <location>
        <begin position="24"/>
        <end position="126"/>
    </location>
</feature>
<comment type="caution">
    <text evidence="11">The sequence shown here is derived from an EMBL/GenBank/DDBJ whole genome shotgun (WGS) entry which is preliminary data.</text>
</comment>
<comment type="subunit">
    <text evidence="3">Homodimer.</text>
</comment>
<keyword evidence="9" id="KW-0732">Signal</keyword>
<proteinExistence type="inferred from homology"/>
<evidence type="ECO:0000256" key="3">
    <source>
        <dbReference type="ARBA" id="ARBA00011738"/>
    </source>
</evidence>
<accession>A0ABR9K9S9</accession>
<gene>
    <name evidence="11" type="ORF">H4W81_001121</name>
</gene>
<keyword evidence="6 8" id="KW-0722">Serine protease inhibitor</keyword>
<keyword evidence="5 8" id="KW-0646">Protease inhibitor</keyword>
<evidence type="ECO:0000256" key="7">
    <source>
        <dbReference type="ARBA" id="ARBA00023157"/>
    </source>
</evidence>
<evidence type="ECO:0000256" key="9">
    <source>
        <dbReference type="SAM" id="SignalP"/>
    </source>
</evidence>
<dbReference type="Proteomes" id="UP000661607">
    <property type="component" value="Unassembled WGS sequence"/>
</dbReference>
<evidence type="ECO:0000313" key="11">
    <source>
        <dbReference type="EMBL" id="MBE1558342.1"/>
    </source>
</evidence>
<keyword evidence="4" id="KW-0964">Secreted</keyword>
<dbReference type="RefSeq" id="WP_192773772.1">
    <property type="nucleotide sequence ID" value="NZ_BAAASY010000003.1"/>
</dbReference>
<dbReference type="InterPro" id="IPR036819">
    <property type="entry name" value="Subtilisin_inhibitor-like_sf"/>
</dbReference>
<dbReference type="InterPro" id="IPR023549">
    <property type="entry name" value="Subtilisin_inhibitor"/>
</dbReference>
<dbReference type="InterPro" id="IPR000691">
    <property type="entry name" value="Prot_inh_I16_SSI"/>
</dbReference>
<evidence type="ECO:0000256" key="1">
    <source>
        <dbReference type="ARBA" id="ARBA00004613"/>
    </source>
</evidence>
<keyword evidence="7" id="KW-1015">Disulfide bond</keyword>
<comment type="similarity">
    <text evidence="2 8">Belongs to the protease inhibitor I16 (SSI) family.</text>
</comment>
<comment type="subcellular location">
    <subcellularLocation>
        <location evidence="1">Secreted</location>
    </subcellularLocation>
</comment>
<evidence type="ECO:0000259" key="10">
    <source>
        <dbReference type="Pfam" id="PF00720"/>
    </source>
</evidence>
<keyword evidence="12" id="KW-1185">Reference proteome</keyword>